<reference evidence="1" key="1">
    <citation type="journal article" date="2014" name="Front. Microbiol.">
        <title>High frequency of phylogenetically diverse reductive dehalogenase-homologous genes in deep subseafloor sedimentary metagenomes.</title>
        <authorList>
            <person name="Kawai M."/>
            <person name="Futagami T."/>
            <person name="Toyoda A."/>
            <person name="Takaki Y."/>
            <person name="Nishi S."/>
            <person name="Hori S."/>
            <person name="Arai W."/>
            <person name="Tsubouchi T."/>
            <person name="Morono Y."/>
            <person name="Uchiyama I."/>
            <person name="Ito T."/>
            <person name="Fujiyama A."/>
            <person name="Inagaki F."/>
            <person name="Takami H."/>
        </authorList>
    </citation>
    <scope>NUCLEOTIDE SEQUENCE</scope>
    <source>
        <strain evidence="1">Expedition CK06-06</strain>
    </source>
</reference>
<sequence>MARIKIEKPDQGKLGSLGVSKWNPWQCDVSTF</sequence>
<dbReference type="EMBL" id="BARS01044159">
    <property type="protein sequence ID" value="GAG33172.1"/>
    <property type="molecule type" value="Genomic_DNA"/>
</dbReference>
<evidence type="ECO:0000313" key="1">
    <source>
        <dbReference type="EMBL" id="GAG33172.1"/>
    </source>
</evidence>
<organism evidence="1">
    <name type="scientific">marine sediment metagenome</name>
    <dbReference type="NCBI Taxonomy" id="412755"/>
    <lineage>
        <taxon>unclassified sequences</taxon>
        <taxon>metagenomes</taxon>
        <taxon>ecological metagenomes</taxon>
    </lineage>
</organism>
<comment type="caution">
    <text evidence="1">The sequence shown here is derived from an EMBL/GenBank/DDBJ whole genome shotgun (WGS) entry which is preliminary data.</text>
</comment>
<feature type="non-terminal residue" evidence="1">
    <location>
        <position position="32"/>
    </location>
</feature>
<protein>
    <submittedName>
        <fullName evidence="1">Uncharacterized protein</fullName>
    </submittedName>
</protein>
<proteinExistence type="predicted"/>
<dbReference type="AlphaFoldDB" id="X0XCN2"/>
<accession>X0XCN2</accession>
<gene>
    <name evidence="1" type="ORF">S01H1_66761</name>
</gene>
<name>X0XCN2_9ZZZZ</name>